<dbReference type="Pfam" id="PF00857">
    <property type="entry name" value="Isochorismatase"/>
    <property type="match status" value="1"/>
</dbReference>
<dbReference type="PANTHER" id="PTHR43540">
    <property type="entry name" value="PEROXYUREIDOACRYLATE/UREIDOACRYLATE AMIDOHYDROLASE-RELATED"/>
    <property type="match status" value="1"/>
</dbReference>
<dbReference type="Gene3D" id="3.40.50.850">
    <property type="entry name" value="Isochorismatase-like"/>
    <property type="match status" value="1"/>
</dbReference>
<dbReference type="EMBL" id="CAFBLP010000006">
    <property type="protein sequence ID" value="CAB4863072.1"/>
    <property type="molecule type" value="Genomic_DNA"/>
</dbReference>
<evidence type="ECO:0000259" key="2">
    <source>
        <dbReference type="Pfam" id="PF00857"/>
    </source>
</evidence>
<dbReference type="InterPro" id="IPR036380">
    <property type="entry name" value="Isochorismatase-like_sf"/>
</dbReference>
<dbReference type="AlphaFoldDB" id="A0A6J7CWD0"/>
<proteinExistence type="predicted"/>
<name>A0A6J7CWD0_9ZZZZ</name>
<protein>
    <submittedName>
        <fullName evidence="3">Unannotated protein</fullName>
    </submittedName>
</protein>
<dbReference type="SUPFAM" id="SSF52499">
    <property type="entry name" value="Isochorismatase-like hydrolases"/>
    <property type="match status" value="1"/>
</dbReference>
<dbReference type="PANTHER" id="PTHR43540:SF6">
    <property type="entry name" value="ISOCHORISMATASE-LIKE DOMAIN-CONTAINING PROTEIN"/>
    <property type="match status" value="1"/>
</dbReference>
<feature type="domain" description="Isochorismatase-like" evidence="2">
    <location>
        <begin position="14"/>
        <end position="200"/>
    </location>
</feature>
<reference evidence="3" key="1">
    <citation type="submission" date="2020-05" db="EMBL/GenBank/DDBJ databases">
        <authorList>
            <person name="Chiriac C."/>
            <person name="Salcher M."/>
            <person name="Ghai R."/>
            <person name="Kavagutti S V."/>
        </authorList>
    </citation>
    <scope>NUCLEOTIDE SEQUENCE</scope>
</reference>
<dbReference type="GO" id="GO:0016787">
    <property type="term" value="F:hydrolase activity"/>
    <property type="evidence" value="ECO:0007669"/>
    <property type="project" value="UniProtKB-KW"/>
</dbReference>
<dbReference type="InterPro" id="IPR050272">
    <property type="entry name" value="Isochorismatase-like_hydrls"/>
</dbReference>
<keyword evidence="1" id="KW-0378">Hydrolase</keyword>
<accession>A0A6J7CWD0</accession>
<evidence type="ECO:0000256" key="1">
    <source>
        <dbReference type="ARBA" id="ARBA00022801"/>
    </source>
</evidence>
<organism evidence="3">
    <name type="scientific">freshwater metagenome</name>
    <dbReference type="NCBI Taxonomy" id="449393"/>
    <lineage>
        <taxon>unclassified sequences</taxon>
        <taxon>metagenomes</taxon>
        <taxon>ecological metagenomes</taxon>
    </lineage>
</organism>
<dbReference type="InterPro" id="IPR000868">
    <property type="entry name" value="Isochorismatase-like_dom"/>
</dbReference>
<sequence>MAQPLAETVAPRHTAVLTMEMQRGVCGDLATMAVIAQAVSAAGAAFSAGALLRAARHQAIPVVHCTFSLLADRSGTPLNAPLIKMLARRAEHLLAGTAATELLPELEADPGDLISDRHHGFSPFTGTDLDHLLRVRGVTTVVVAGVSLNLGIPGTVIEAVNLGYQVVVARDCVVGMPAEYGEAMVQNTLSMVATIATSDELIAAWS</sequence>
<gene>
    <name evidence="3" type="ORF">UFOPK3376_00378</name>
</gene>
<evidence type="ECO:0000313" key="3">
    <source>
        <dbReference type="EMBL" id="CAB4863072.1"/>
    </source>
</evidence>